<accession>A0A127Z912</accession>
<dbReference type="SUPFAM" id="SSF46689">
    <property type="entry name" value="Homeodomain-like"/>
    <property type="match status" value="1"/>
</dbReference>
<protein>
    <submittedName>
        <fullName evidence="1">Related to transposase</fullName>
    </submittedName>
</protein>
<proteinExistence type="predicted"/>
<sequence length="114" mass="12979">MVNISPRKMIACAQLLEDCQWQEQQIQATLSKLSQGSFKDIKAAVHHHSIPHSTLYHCHKERKIHLEASKHLQALLEEAKEVLCHPELTSYYSQVMDSQKVLASNPKIVEAVKP</sequence>
<reference evidence="1" key="1">
    <citation type="submission" date="2014-06" db="EMBL/GenBank/DDBJ databases">
        <authorList>
            <person name="Ju J."/>
            <person name="Zhang J."/>
        </authorList>
    </citation>
    <scope>NUCLEOTIDE SEQUENCE</scope>
    <source>
        <strain evidence="1">SscI8</strain>
    </source>
</reference>
<organism evidence="1">
    <name type="scientific">Sporisorium scitamineum</name>
    <dbReference type="NCBI Taxonomy" id="49012"/>
    <lineage>
        <taxon>Eukaryota</taxon>
        <taxon>Fungi</taxon>
        <taxon>Dikarya</taxon>
        <taxon>Basidiomycota</taxon>
        <taxon>Ustilaginomycotina</taxon>
        <taxon>Ustilaginomycetes</taxon>
        <taxon>Ustilaginales</taxon>
        <taxon>Ustilaginaceae</taxon>
        <taxon>Sporisorium</taxon>
    </lineage>
</organism>
<name>A0A127Z912_9BASI</name>
<dbReference type="EMBL" id="LK056657">
    <property type="protein sequence ID" value="CDU22610.1"/>
    <property type="molecule type" value="Genomic_DNA"/>
</dbReference>
<evidence type="ECO:0000313" key="1">
    <source>
        <dbReference type="EMBL" id="CDU22610.1"/>
    </source>
</evidence>
<dbReference type="InterPro" id="IPR009057">
    <property type="entry name" value="Homeodomain-like_sf"/>
</dbReference>
<gene>
    <name evidence="1" type="ORF">SPSC_01240</name>
</gene>
<dbReference type="AlphaFoldDB" id="A0A127Z912"/>